<evidence type="ECO:0000259" key="2">
    <source>
        <dbReference type="Pfam" id="PF14478"/>
    </source>
</evidence>
<feature type="domain" description="Transcobalamin-like C-terminal" evidence="2">
    <location>
        <begin position="76"/>
        <end position="144"/>
    </location>
</feature>
<dbReference type="EMBL" id="PCSU01000053">
    <property type="protein sequence ID" value="PIP56445.1"/>
    <property type="molecule type" value="Genomic_DNA"/>
</dbReference>
<organism evidence="3 4">
    <name type="scientific">candidate division WWE3 bacterium CG22_combo_CG10-13_8_21_14_all_39_12</name>
    <dbReference type="NCBI Taxonomy" id="1975094"/>
    <lineage>
        <taxon>Bacteria</taxon>
        <taxon>Katanobacteria</taxon>
    </lineage>
</organism>
<feature type="transmembrane region" description="Helical" evidence="1">
    <location>
        <begin position="12"/>
        <end position="31"/>
    </location>
</feature>
<keyword evidence="1" id="KW-0472">Membrane</keyword>
<evidence type="ECO:0000313" key="4">
    <source>
        <dbReference type="Proteomes" id="UP000228495"/>
    </source>
</evidence>
<gene>
    <name evidence="3" type="ORF">COX05_02975</name>
</gene>
<keyword evidence="1" id="KW-0812">Transmembrane</keyword>
<reference evidence="3 4" key="1">
    <citation type="submission" date="2017-09" db="EMBL/GenBank/DDBJ databases">
        <title>Depth-based differentiation of microbial function through sediment-hosted aquifers and enrichment of novel symbionts in the deep terrestrial subsurface.</title>
        <authorList>
            <person name="Probst A.J."/>
            <person name="Ladd B."/>
            <person name="Jarett J.K."/>
            <person name="Geller-Mcgrath D.E."/>
            <person name="Sieber C.M."/>
            <person name="Emerson J.B."/>
            <person name="Anantharaman K."/>
            <person name="Thomas B.C."/>
            <person name="Malmstrom R."/>
            <person name="Stieglmeier M."/>
            <person name="Klingl A."/>
            <person name="Woyke T."/>
            <person name="Ryan C.M."/>
            <person name="Banfield J.F."/>
        </authorList>
    </citation>
    <scope>NUCLEOTIDE SEQUENCE [LARGE SCALE GENOMIC DNA]</scope>
    <source>
        <strain evidence="3">CG22_combo_CG10-13_8_21_14_all_39_12</strain>
    </source>
</reference>
<evidence type="ECO:0000313" key="3">
    <source>
        <dbReference type="EMBL" id="PIP56445.1"/>
    </source>
</evidence>
<dbReference type="AlphaFoldDB" id="A0A2H0BFK5"/>
<keyword evidence="1" id="KW-1133">Transmembrane helix</keyword>
<sequence length="144" mass="15961">MDKQTDTYKKSTTATYVVITALVLIIGWFFVSRPNDTEPISEPTSPSVADINTIEKTGIENTDQSMDTITYSGEEGKTALELLKLKDDVVTKDSSFGEYVDSINGIAGGTDNKYWLFYVNDKPATMGAADYITSSSDIIEWRFE</sequence>
<dbReference type="InterPro" id="IPR027954">
    <property type="entry name" value="Transcobalamin-like_C"/>
</dbReference>
<comment type="caution">
    <text evidence="3">The sequence shown here is derived from an EMBL/GenBank/DDBJ whole genome shotgun (WGS) entry which is preliminary data.</text>
</comment>
<proteinExistence type="predicted"/>
<dbReference type="Pfam" id="PF14478">
    <property type="entry name" value="DUF4430"/>
    <property type="match status" value="1"/>
</dbReference>
<dbReference type="Proteomes" id="UP000228495">
    <property type="component" value="Unassembled WGS sequence"/>
</dbReference>
<evidence type="ECO:0000256" key="1">
    <source>
        <dbReference type="SAM" id="Phobius"/>
    </source>
</evidence>
<dbReference type="Gene3D" id="2.170.130.30">
    <property type="match status" value="1"/>
</dbReference>
<protein>
    <recommendedName>
        <fullName evidence="2">Transcobalamin-like C-terminal domain-containing protein</fullName>
    </recommendedName>
</protein>
<accession>A0A2H0BFK5</accession>
<name>A0A2H0BFK5_UNCKA</name>